<dbReference type="AlphaFoldDB" id="A0A444GL44"/>
<gene>
    <name evidence="2" type="ORF">EPI11_18685</name>
</gene>
<evidence type="ECO:0000259" key="1">
    <source>
        <dbReference type="Pfam" id="PF19081"/>
    </source>
</evidence>
<dbReference type="Proteomes" id="UP000287527">
    <property type="component" value="Unassembled WGS sequence"/>
</dbReference>
<dbReference type="EMBL" id="SBII01000021">
    <property type="protein sequence ID" value="RWW91646.1"/>
    <property type="molecule type" value="Genomic_DNA"/>
</dbReference>
<keyword evidence="3" id="KW-1185">Reference proteome</keyword>
<dbReference type="RefSeq" id="WP_128391512.1">
    <property type="nucleotide sequence ID" value="NZ_SBII01000021.1"/>
</dbReference>
<comment type="caution">
    <text evidence="2">The sequence shown here is derived from an EMBL/GenBank/DDBJ whole genome shotgun (WGS) entry which is preliminary data.</text>
</comment>
<reference evidence="2 3" key="1">
    <citation type="submission" date="2019-01" db="EMBL/GenBank/DDBJ databases">
        <title>Flavobacterium sp. nov.,isolated from freshwater.</title>
        <authorList>
            <person name="Zhang R."/>
            <person name="Du Z.-J."/>
        </authorList>
    </citation>
    <scope>NUCLEOTIDE SEQUENCE [LARGE SCALE GENOMIC DNA]</scope>
    <source>
        <strain evidence="2 3">1E403</strain>
    </source>
</reference>
<dbReference type="InterPro" id="IPR013783">
    <property type="entry name" value="Ig-like_fold"/>
</dbReference>
<accession>A0A444GL44</accession>
<protein>
    <submittedName>
        <fullName evidence="2">Gliding motility-associated C-terminal domain-containing protein</fullName>
    </submittedName>
</protein>
<dbReference type="Pfam" id="PF19081">
    <property type="entry name" value="Ig_7"/>
    <property type="match status" value="1"/>
</dbReference>
<dbReference type="InterPro" id="IPR044023">
    <property type="entry name" value="Ig_7"/>
</dbReference>
<dbReference type="InterPro" id="IPR026341">
    <property type="entry name" value="T9SS_type_B"/>
</dbReference>
<dbReference type="PANTHER" id="PTHR42754:SF1">
    <property type="entry name" value="LIPOPROTEIN"/>
    <property type="match status" value="1"/>
</dbReference>
<dbReference type="InterPro" id="IPR011047">
    <property type="entry name" value="Quinoprotein_ADH-like_sf"/>
</dbReference>
<dbReference type="SUPFAM" id="SSF50998">
    <property type="entry name" value="Quinoprotein alcohol dehydrogenase-like"/>
    <property type="match status" value="1"/>
</dbReference>
<sequence>MKKIFTLLILFTVAFLNAQIIPQIQWEKSLGSESNDGAGGITVTADGGYIVFGNVFQASGTVTTHYGASDYWIAKLNATGTLEWEKTYGGSSFEGTAAAGLRLDTSKIRQTPDGGYILGANSSSTDGDISANIGGTDVWLVKIDNSGTIEWQKNYGTVAEDAFFDIKVTNDGGFIMTNGTSDDETYVYGSKITKLDAQGNIEWTNSYGGGAFTFSHLLNIIQTSDGGYISTGWTNAEESETTPTHEIFPGLNNPNGRLWVLKMDASGTFEWAKAYGGTSIEEGYSIAETAEGNFVVAGMTYSGDGDAVGHPDPDNASSQWVLKLDNAGAILWQKTLGVVGNAVDVKIMPDGNYVIGGSYITYVKSTNGEIINGRGGTDEFLMKLNQETGDIIWTKTMGGTLNDNLWGFALTPDGGFITIGSSRSTDDDITANIGGFDYWVVKLGPDCITPILTAEIAYSVCTGNELTLTAQSEGNTINWYSSETATDILFTGSDFVTPILTGNVSYWVESASPYGCSSERKEITITVSPITSAVVEFSYVGAVCKSGNNPTPIVDNDFVWGGTFNAPTGLSIDPLTGEIDLSLSSAGTYTVTYTVQSSGCTLGNSDSAVIIITNLSIPIVSFSYGEICTKDINAYPVLNNGFANGGTFSSSPGLSIDAITGEIDVENSKPGIYVVVYQVKEDNSSCLAAGKFESEAIIKICQIQKGISPNGDGLNDWFDLTGIGVRNIGIYNRYGREVYSRSNYIKEWGGLDSDGKELPDGTYYYAIEKTDGEKLTGWIYINRNH</sequence>
<organism evidence="2 3">
    <name type="scientific">Flavobacterium cerinum</name>
    <dbReference type="NCBI Taxonomy" id="2502784"/>
    <lineage>
        <taxon>Bacteria</taxon>
        <taxon>Pseudomonadati</taxon>
        <taxon>Bacteroidota</taxon>
        <taxon>Flavobacteriia</taxon>
        <taxon>Flavobacteriales</taxon>
        <taxon>Flavobacteriaceae</taxon>
        <taxon>Flavobacterium</taxon>
    </lineage>
</organism>
<dbReference type="OrthoDB" id="1652165at2"/>
<evidence type="ECO:0000313" key="2">
    <source>
        <dbReference type="EMBL" id="RWW91646.1"/>
    </source>
</evidence>
<dbReference type="Gene3D" id="2.60.40.10">
    <property type="entry name" value="Immunoglobulins"/>
    <property type="match status" value="1"/>
</dbReference>
<dbReference type="Pfam" id="PF13585">
    <property type="entry name" value="CHU_C"/>
    <property type="match status" value="1"/>
</dbReference>
<dbReference type="NCBIfam" id="TIGR04131">
    <property type="entry name" value="Bac_Flav_CTERM"/>
    <property type="match status" value="1"/>
</dbReference>
<feature type="domain" description="Ig-like" evidence="1">
    <location>
        <begin position="456"/>
        <end position="529"/>
    </location>
</feature>
<name>A0A444GL44_9FLAO</name>
<evidence type="ECO:0000313" key="3">
    <source>
        <dbReference type="Proteomes" id="UP000287527"/>
    </source>
</evidence>
<proteinExistence type="predicted"/>
<dbReference type="PANTHER" id="PTHR42754">
    <property type="entry name" value="ENDOGLUCANASE"/>
    <property type="match status" value="1"/>
</dbReference>